<dbReference type="SUPFAM" id="SSF55781">
    <property type="entry name" value="GAF domain-like"/>
    <property type="match status" value="1"/>
</dbReference>
<dbReference type="EMBL" id="JAOTJC010000006">
    <property type="protein sequence ID" value="MCU7554421.1"/>
    <property type="molecule type" value="Genomic_DNA"/>
</dbReference>
<dbReference type="InterPro" id="IPR029787">
    <property type="entry name" value="Nucleotide_cyclase"/>
</dbReference>
<protein>
    <recommendedName>
        <fullName evidence="1">diguanylate cyclase</fullName>
        <ecNumber evidence="1">2.7.7.65</ecNumber>
    </recommendedName>
</protein>
<comment type="caution">
    <text evidence="4">The sequence shown here is derived from an EMBL/GenBank/DDBJ whole genome shotgun (WGS) entry which is preliminary data.</text>
</comment>
<dbReference type="Pfam" id="PF01590">
    <property type="entry name" value="GAF"/>
    <property type="match status" value="1"/>
</dbReference>
<evidence type="ECO:0000259" key="3">
    <source>
        <dbReference type="PROSITE" id="PS50887"/>
    </source>
</evidence>
<dbReference type="PANTHER" id="PTHR45138">
    <property type="entry name" value="REGULATORY COMPONENTS OF SENSORY TRANSDUCTION SYSTEM"/>
    <property type="match status" value="1"/>
</dbReference>
<organism evidence="4 5">
    <name type="scientific">Alteromonas salexigens</name>
    <dbReference type="NCBI Taxonomy" id="2982530"/>
    <lineage>
        <taxon>Bacteria</taxon>
        <taxon>Pseudomonadati</taxon>
        <taxon>Pseudomonadota</taxon>
        <taxon>Gammaproteobacteria</taxon>
        <taxon>Alteromonadales</taxon>
        <taxon>Alteromonadaceae</taxon>
        <taxon>Alteromonas/Salinimonas group</taxon>
        <taxon>Alteromonas</taxon>
    </lineage>
</organism>
<dbReference type="SMART" id="SM00267">
    <property type="entry name" value="GGDEF"/>
    <property type="match status" value="1"/>
</dbReference>
<reference evidence="5" key="1">
    <citation type="submission" date="2023-07" db="EMBL/GenBank/DDBJ databases">
        <title>Study on multiphase classification of strain Alteromonas salexigens isolated from the Yellow Sea.</title>
        <authorList>
            <person name="Sun L."/>
        </authorList>
    </citation>
    <scope>NUCLEOTIDE SEQUENCE [LARGE SCALE GENOMIC DNA]</scope>
    <source>
        <strain evidence="5">ASW11-19</strain>
    </source>
</reference>
<name>A0ABT2VM69_9ALTE</name>
<keyword evidence="5" id="KW-1185">Reference proteome</keyword>
<dbReference type="InterPro" id="IPR050469">
    <property type="entry name" value="Diguanylate_Cyclase"/>
</dbReference>
<dbReference type="Proteomes" id="UP001209257">
    <property type="component" value="Unassembled WGS sequence"/>
</dbReference>
<dbReference type="SMART" id="SM00065">
    <property type="entry name" value="GAF"/>
    <property type="match status" value="1"/>
</dbReference>
<dbReference type="SUPFAM" id="SSF55073">
    <property type="entry name" value="Nucleotide cyclase"/>
    <property type="match status" value="1"/>
</dbReference>
<feature type="domain" description="GGDEF" evidence="3">
    <location>
        <begin position="354"/>
        <end position="489"/>
    </location>
</feature>
<dbReference type="NCBIfam" id="TIGR00254">
    <property type="entry name" value="GGDEF"/>
    <property type="match status" value="1"/>
</dbReference>
<proteinExistence type="predicted"/>
<dbReference type="RefSeq" id="WP_262993093.1">
    <property type="nucleotide sequence ID" value="NZ_JAOTJC010000006.1"/>
</dbReference>
<dbReference type="Gene3D" id="3.30.70.270">
    <property type="match status" value="1"/>
</dbReference>
<evidence type="ECO:0000313" key="5">
    <source>
        <dbReference type="Proteomes" id="UP001209257"/>
    </source>
</evidence>
<dbReference type="InterPro" id="IPR003018">
    <property type="entry name" value="GAF"/>
</dbReference>
<accession>A0ABT2VM69</accession>
<dbReference type="CDD" id="cd01949">
    <property type="entry name" value="GGDEF"/>
    <property type="match status" value="1"/>
</dbReference>
<evidence type="ECO:0000313" key="4">
    <source>
        <dbReference type="EMBL" id="MCU7554421.1"/>
    </source>
</evidence>
<comment type="catalytic activity">
    <reaction evidence="2">
        <text>2 GTP = 3',3'-c-di-GMP + 2 diphosphate</text>
        <dbReference type="Rhea" id="RHEA:24898"/>
        <dbReference type="ChEBI" id="CHEBI:33019"/>
        <dbReference type="ChEBI" id="CHEBI:37565"/>
        <dbReference type="ChEBI" id="CHEBI:58805"/>
        <dbReference type="EC" id="2.7.7.65"/>
    </reaction>
</comment>
<evidence type="ECO:0000256" key="1">
    <source>
        <dbReference type="ARBA" id="ARBA00012528"/>
    </source>
</evidence>
<sequence>MSDNECREWLSQLPAAFLAKREDNHHVIANSACLMLFGAQLQHDEFVASLTFYDGSSKQPDTGDLDPFTRCATSDITRLRLRINSQNRNLNCLVEGRRAEIGGARWVVLHVINAQDNDLPSAQADFSPLANHLAFNHLLSAISSQLINVSTRQLDTLIERSLGAFGEFSGVDRCYLFRFSPDKLRMSNTHEWVAPGVTPYKDELQNMAVGDLPYFTAAIKQQHVFCVSNVDELPGEAASEKAEFQRERIRSVLCVAVHLGDDLYGFVGCDSVGSTYEWRDHDIRYLKLIGEMLSNTLQSVANRLTLQQLTQQLEDANKQLVYQANSDGLTGIANRRQFDGCLEKAVKSGIRRGKFISLLMVDVDLFKQFNDSYGHGVGDEALRAVAHALTQCCKRTDDLAARYGGEEFAVILPDTNFEQGHYVAEQIMEAIESLGIPFKKSPANGVLTVSIGIATRRCSNELLVTSLLSSADQALYKAKTEGRNRIASA</sequence>
<dbReference type="InterPro" id="IPR000160">
    <property type="entry name" value="GGDEF_dom"/>
</dbReference>
<dbReference type="Pfam" id="PF00990">
    <property type="entry name" value="GGDEF"/>
    <property type="match status" value="1"/>
</dbReference>
<dbReference type="Gene3D" id="3.30.450.40">
    <property type="match status" value="1"/>
</dbReference>
<gene>
    <name evidence="4" type="ORF">OCL06_07410</name>
</gene>
<dbReference type="PANTHER" id="PTHR45138:SF9">
    <property type="entry name" value="DIGUANYLATE CYCLASE DGCM-RELATED"/>
    <property type="match status" value="1"/>
</dbReference>
<dbReference type="InterPro" id="IPR043128">
    <property type="entry name" value="Rev_trsase/Diguanyl_cyclase"/>
</dbReference>
<dbReference type="EC" id="2.7.7.65" evidence="1"/>
<evidence type="ECO:0000256" key="2">
    <source>
        <dbReference type="ARBA" id="ARBA00034247"/>
    </source>
</evidence>
<dbReference type="InterPro" id="IPR029016">
    <property type="entry name" value="GAF-like_dom_sf"/>
</dbReference>
<dbReference type="PROSITE" id="PS50887">
    <property type="entry name" value="GGDEF"/>
    <property type="match status" value="1"/>
</dbReference>